<dbReference type="Gene3D" id="2.60.120.650">
    <property type="entry name" value="Cupin"/>
    <property type="match status" value="1"/>
</dbReference>
<feature type="region of interest" description="Disordered" evidence="4">
    <location>
        <begin position="494"/>
        <end position="528"/>
    </location>
</feature>
<dbReference type="GO" id="GO:0005506">
    <property type="term" value="F:iron ion binding"/>
    <property type="evidence" value="ECO:0007669"/>
    <property type="project" value="UniProtKB-UniRule"/>
</dbReference>
<evidence type="ECO:0000256" key="5">
    <source>
        <dbReference type="SAM" id="SignalP"/>
    </source>
</evidence>
<keyword evidence="3" id="KW-0539">Nucleus</keyword>
<evidence type="ECO:0000256" key="4">
    <source>
        <dbReference type="SAM" id="MobiDB-lite"/>
    </source>
</evidence>
<dbReference type="GO" id="GO:0032453">
    <property type="term" value="F:histone H3K4 demethylase activity"/>
    <property type="evidence" value="ECO:0007669"/>
    <property type="project" value="TreeGrafter"/>
</dbReference>
<name>A0A8J5XAD1_DIALT</name>
<keyword evidence="5" id="KW-0732">Signal</keyword>
<feature type="domain" description="JmjC" evidence="6">
    <location>
        <begin position="163"/>
        <end position="326"/>
    </location>
</feature>
<feature type="region of interest" description="Disordered" evidence="4">
    <location>
        <begin position="270"/>
        <end position="294"/>
    </location>
</feature>
<protein>
    <recommendedName>
        <fullName evidence="3">Bifunctional lysine-specific demethylase and histidyl-hydroxylase</fullName>
        <ecNumber evidence="3">1.14.11.-</ecNumber>
    </recommendedName>
</protein>
<dbReference type="SUPFAM" id="SSF51197">
    <property type="entry name" value="Clavaminate synthase-like"/>
    <property type="match status" value="1"/>
</dbReference>
<keyword evidence="3" id="KW-0223">Dioxygenase</keyword>
<keyword evidence="3" id="KW-0805">Transcription regulation</keyword>
<dbReference type="PROSITE" id="PS51184">
    <property type="entry name" value="JMJC"/>
    <property type="match status" value="1"/>
</dbReference>
<comment type="similarity">
    <text evidence="3">Belongs to the ROX family.</text>
</comment>
<dbReference type="EMBL" id="JAGTXO010000040">
    <property type="protein sequence ID" value="KAG8459525.1"/>
    <property type="molecule type" value="Genomic_DNA"/>
</dbReference>
<keyword evidence="3" id="KW-0560">Oxidoreductase</keyword>
<sequence length="528" mass="54730">MLALVAAACCPGVIARPTSAEVLRRASVSVGEAAVAYTGEDHAERLAAAQRWADGLGTVARELRAPAGAAGAPWQRAPLVTRALAPLADGYFTVAHLAAAVERNFLDAGLGVYDARGRAGWQMGRVGTPRGASFEEAKLTWAEVEAAMGRGTVVFNSFGAHEPALAQLCLGAVHAFGLPANLNLYLTRAGLTLSAPPHTDKQDVLVIQTQGAKHWRVYAPPEPALRPHADPLSRGKADDRLDLAELSETPLLEVDLRPGDALYVPAGFPHTTSTSTSTPTPTMGDDAAASSAARARAAPEPSLHLTLNVDTHIWALTYDSARRVALARAREADAVRPRELPLANYLRWQDTLPVGFCAPPPAAEASGGAARGADVDAARAPLIAQISRELGARLCEAEPERWGASATAAAADDALARLGLNECAARMAEHAAALVDVQRRLYIDGALELTPTPHGVSLFRVRPYLDELEGVMGALSAWAGLAPGALASDGAAGALPGAASVGRASSRAPRADKAKGGGGKAKKGGFGK</sequence>
<keyword evidence="3" id="KW-0804">Transcription</keyword>
<dbReference type="PANTHER" id="PTHR13096:SF8">
    <property type="entry name" value="RIBOSOMAL OXYGENASE 1"/>
    <property type="match status" value="1"/>
</dbReference>
<accession>A0A8J5XAD1</accession>
<dbReference type="GO" id="GO:0051864">
    <property type="term" value="F:histone H3K36 demethylase activity"/>
    <property type="evidence" value="ECO:0007669"/>
    <property type="project" value="TreeGrafter"/>
</dbReference>
<evidence type="ECO:0000259" key="6">
    <source>
        <dbReference type="PROSITE" id="PS51184"/>
    </source>
</evidence>
<feature type="chain" id="PRO_5035317947" description="Bifunctional lysine-specific demethylase and histidyl-hydroxylase" evidence="5">
    <location>
        <begin position="16"/>
        <end position="528"/>
    </location>
</feature>
<reference evidence="7" key="1">
    <citation type="submission" date="2021-05" db="EMBL/GenBank/DDBJ databases">
        <title>The genome of the haptophyte Pavlova lutheri (Diacronema luteri, Pavlovales) - a model for lipid biosynthesis in eukaryotic algae.</title>
        <authorList>
            <person name="Hulatt C.J."/>
            <person name="Posewitz M.C."/>
        </authorList>
    </citation>
    <scope>NUCLEOTIDE SEQUENCE</scope>
    <source>
        <strain evidence="7">NIVA-4/92</strain>
    </source>
</reference>
<dbReference type="OrthoDB" id="425950at2759"/>
<evidence type="ECO:0000256" key="2">
    <source>
        <dbReference type="ARBA" id="ARBA00023004"/>
    </source>
</evidence>
<dbReference type="OMA" id="NECAARM"/>
<dbReference type="InterPro" id="IPR003347">
    <property type="entry name" value="JmjC_dom"/>
</dbReference>
<dbReference type="Proteomes" id="UP000751190">
    <property type="component" value="Unassembled WGS sequence"/>
</dbReference>
<comment type="function">
    <text evidence="3">Oxygenase that can act as both a histone lysine demethylase and a ribosomal histidine hydroxylase.</text>
</comment>
<comment type="cofactor">
    <cofactor evidence="3">
        <name>Fe(2+)</name>
        <dbReference type="ChEBI" id="CHEBI:29033"/>
    </cofactor>
    <text evidence="3">Binds 1 Fe(2+) ion per subunit.</text>
</comment>
<evidence type="ECO:0000313" key="7">
    <source>
        <dbReference type="EMBL" id="KAG8459525.1"/>
    </source>
</evidence>
<feature type="signal peptide" evidence="5">
    <location>
        <begin position="1"/>
        <end position="15"/>
    </location>
</feature>
<dbReference type="InterPro" id="IPR039994">
    <property type="entry name" value="NO66-like"/>
</dbReference>
<gene>
    <name evidence="7" type="ORF">KFE25_012860</name>
</gene>
<feature type="compositionally biased region" description="Low complexity" evidence="4">
    <location>
        <begin position="271"/>
        <end position="294"/>
    </location>
</feature>
<comment type="subcellular location">
    <subcellularLocation>
        <location evidence="3">Nucleus</location>
    </subcellularLocation>
</comment>
<evidence type="ECO:0000256" key="1">
    <source>
        <dbReference type="ARBA" id="ARBA00022723"/>
    </source>
</evidence>
<keyword evidence="8" id="KW-1185">Reference proteome</keyword>
<feature type="compositionally biased region" description="Low complexity" evidence="4">
    <location>
        <begin position="494"/>
        <end position="508"/>
    </location>
</feature>
<keyword evidence="2 3" id="KW-0408">Iron</keyword>
<dbReference type="AlphaFoldDB" id="A0A8J5XAD1"/>
<dbReference type="GO" id="GO:0005730">
    <property type="term" value="C:nucleolus"/>
    <property type="evidence" value="ECO:0007669"/>
    <property type="project" value="TreeGrafter"/>
</dbReference>
<evidence type="ECO:0000256" key="3">
    <source>
        <dbReference type="RuleBase" id="RU366061"/>
    </source>
</evidence>
<organism evidence="7 8">
    <name type="scientific">Diacronema lutheri</name>
    <name type="common">Unicellular marine alga</name>
    <name type="synonym">Monochrysis lutheri</name>
    <dbReference type="NCBI Taxonomy" id="2081491"/>
    <lineage>
        <taxon>Eukaryota</taxon>
        <taxon>Haptista</taxon>
        <taxon>Haptophyta</taxon>
        <taxon>Pavlovophyceae</taxon>
        <taxon>Pavlovales</taxon>
        <taxon>Pavlovaceae</taxon>
        <taxon>Diacronema</taxon>
    </lineage>
</organism>
<keyword evidence="1 3" id="KW-0479">Metal-binding</keyword>
<dbReference type="EC" id="1.14.11.-" evidence="3"/>
<dbReference type="Pfam" id="PF08007">
    <property type="entry name" value="JmjC_2"/>
    <property type="match status" value="1"/>
</dbReference>
<comment type="caution">
    <text evidence="7">The sequence shown here is derived from an EMBL/GenBank/DDBJ whole genome shotgun (WGS) entry which is preliminary data.</text>
</comment>
<evidence type="ECO:0000313" key="8">
    <source>
        <dbReference type="Proteomes" id="UP000751190"/>
    </source>
</evidence>
<dbReference type="PANTHER" id="PTHR13096">
    <property type="entry name" value="MINA53 MYC INDUCED NUCLEAR ANTIGEN"/>
    <property type="match status" value="1"/>
</dbReference>
<proteinExistence type="inferred from homology"/>